<sequence length="190" mass="21599">MVMDIWRKWKTCENKDEFADKRNAHNVRSSAVRTDEFVAVVKETLDNDRSQSYIKIAADIGCHKPKICRKIKEDIGYSTYCKSHRMFITNASKESRKRSSRKARSPRTAWRLPARNPIVPVRDRRRQYVAVVYDAVSYVAFVSGHDEKLKVRGLRGDTLGAIRLSSCAKAFLGGCQSSTRPSVDAATWAV</sequence>
<dbReference type="Proteomes" id="UP000597762">
    <property type="component" value="Unassembled WGS sequence"/>
</dbReference>
<evidence type="ECO:0000313" key="1">
    <source>
        <dbReference type="EMBL" id="CAE1328515.1"/>
    </source>
</evidence>
<accession>A0A812EVP5</accession>
<dbReference type="EMBL" id="CAHIKZ030005531">
    <property type="protein sequence ID" value="CAE1328515.1"/>
    <property type="molecule type" value="Genomic_DNA"/>
</dbReference>
<organism evidence="1 2">
    <name type="scientific">Acanthosepion pharaonis</name>
    <name type="common">Pharaoh cuttlefish</name>
    <name type="synonym">Sepia pharaonis</name>
    <dbReference type="NCBI Taxonomy" id="158019"/>
    <lineage>
        <taxon>Eukaryota</taxon>
        <taxon>Metazoa</taxon>
        <taxon>Spiralia</taxon>
        <taxon>Lophotrochozoa</taxon>
        <taxon>Mollusca</taxon>
        <taxon>Cephalopoda</taxon>
        <taxon>Coleoidea</taxon>
        <taxon>Decapodiformes</taxon>
        <taxon>Sepiida</taxon>
        <taxon>Sepiina</taxon>
        <taxon>Sepiidae</taxon>
        <taxon>Acanthosepion</taxon>
    </lineage>
</organism>
<gene>
    <name evidence="1" type="ORF">SPHA_78142</name>
</gene>
<proteinExistence type="predicted"/>
<dbReference type="AlphaFoldDB" id="A0A812EVP5"/>
<comment type="caution">
    <text evidence="1">The sequence shown here is derived from an EMBL/GenBank/DDBJ whole genome shotgun (WGS) entry which is preliminary data.</text>
</comment>
<evidence type="ECO:0008006" key="3">
    <source>
        <dbReference type="Google" id="ProtNLM"/>
    </source>
</evidence>
<dbReference type="OrthoDB" id="8010572at2759"/>
<name>A0A812EVP5_ACAPH</name>
<reference evidence="1" key="1">
    <citation type="submission" date="2021-01" db="EMBL/GenBank/DDBJ databases">
        <authorList>
            <person name="Li R."/>
            <person name="Bekaert M."/>
        </authorList>
    </citation>
    <scope>NUCLEOTIDE SEQUENCE</scope>
    <source>
        <strain evidence="1">Farmed</strain>
    </source>
</reference>
<protein>
    <recommendedName>
        <fullName evidence="3">Transposase</fullName>
    </recommendedName>
</protein>
<keyword evidence="2" id="KW-1185">Reference proteome</keyword>
<evidence type="ECO:0000313" key="2">
    <source>
        <dbReference type="Proteomes" id="UP000597762"/>
    </source>
</evidence>